<gene>
    <name evidence="2" type="ORF">FOZ62_006279</name>
</gene>
<dbReference type="EMBL" id="JABANM010025857">
    <property type="protein sequence ID" value="KAF4713911.1"/>
    <property type="molecule type" value="Genomic_DNA"/>
</dbReference>
<evidence type="ECO:0000256" key="1">
    <source>
        <dbReference type="SAM" id="SignalP"/>
    </source>
</evidence>
<evidence type="ECO:0000313" key="3">
    <source>
        <dbReference type="Proteomes" id="UP000574390"/>
    </source>
</evidence>
<protein>
    <submittedName>
        <fullName evidence="2">Uncharacterized protein</fullName>
    </submittedName>
</protein>
<sequence>MAAASLSALVMPLCTSDWDMVVAVLTGCLNSNTKIITTSAQLDLLLSCVTSIHLIPQPWTRRQVLVLTTCILVRSGLMGVPAVLGEYLLRSWDDCDLGATLTFDDARFLICLAHSSKGRNDESLMCRILRSPRVAATFLSSTHVHSTLEMLLDIMLRTGWSHGSFRRPCGMCALLRCFDSAAATEVDVVDTCLQLIQACVRSGRLDRMEER</sequence>
<keyword evidence="1" id="KW-0732">Signal</keyword>
<dbReference type="Proteomes" id="UP000574390">
    <property type="component" value="Unassembled WGS sequence"/>
</dbReference>
<feature type="signal peptide" evidence="1">
    <location>
        <begin position="1"/>
        <end position="16"/>
    </location>
</feature>
<accession>A0A7J6R0K1</accession>
<evidence type="ECO:0000313" key="2">
    <source>
        <dbReference type="EMBL" id="KAF4713911.1"/>
    </source>
</evidence>
<reference evidence="2 3" key="1">
    <citation type="submission" date="2020-04" db="EMBL/GenBank/DDBJ databases">
        <title>Perkinsus olseni comparative genomics.</title>
        <authorList>
            <person name="Bogema D.R."/>
        </authorList>
    </citation>
    <scope>NUCLEOTIDE SEQUENCE [LARGE SCALE GENOMIC DNA]</scope>
    <source>
        <strain evidence="2">ATCC PRA-205</strain>
    </source>
</reference>
<feature type="chain" id="PRO_5029593147" evidence="1">
    <location>
        <begin position="17"/>
        <end position="211"/>
    </location>
</feature>
<dbReference type="AlphaFoldDB" id="A0A7J6R0K1"/>
<name>A0A7J6R0K1_PEROL</name>
<comment type="caution">
    <text evidence="2">The sequence shown here is derived from an EMBL/GenBank/DDBJ whole genome shotgun (WGS) entry which is preliminary data.</text>
</comment>
<proteinExistence type="predicted"/>
<organism evidence="2 3">
    <name type="scientific">Perkinsus olseni</name>
    <name type="common">Perkinsus atlanticus</name>
    <dbReference type="NCBI Taxonomy" id="32597"/>
    <lineage>
        <taxon>Eukaryota</taxon>
        <taxon>Sar</taxon>
        <taxon>Alveolata</taxon>
        <taxon>Perkinsozoa</taxon>
        <taxon>Perkinsea</taxon>
        <taxon>Perkinsida</taxon>
        <taxon>Perkinsidae</taxon>
        <taxon>Perkinsus</taxon>
    </lineage>
</organism>